<accession>A0A6I6L216</accession>
<protein>
    <submittedName>
        <fullName evidence="1">Uncharacterized protein</fullName>
    </submittedName>
</protein>
<dbReference type="Proteomes" id="UP000428803">
    <property type="component" value="Chromosome"/>
</dbReference>
<proteinExistence type="predicted"/>
<gene>
    <name evidence="1" type="ORF">EUU25_00460</name>
</gene>
<reference evidence="2" key="1">
    <citation type="submission" date="2019-01" db="EMBL/GenBank/DDBJ databases">
        <title>Sphingorhabdus lacus sp.nov., isolated from an oligotrophic freshwater lake.</title>
        <authorList>
            <person name="Park M."/>
        </authorList>
    </citation>
    <scope>NUCLEOTIDE SEQUENCE [LARGE SCALE GENOMIC DNA]</scope>
    <source>
        <strain evidence="2">IMCC1753</strain>
    </source>
</reference>
<dbReference type="AlphaFoldDB" id="A0A6I6L216"/>
<keyword evidence="2" id="KW-1185">Reference proteome</keyword>
<sequence>MAPRRKGHHPDIAQAKARKLPRQVSAVCWVDLLGYGGMIAGGSFDPLSPQAKEAIQRLRAFHRIVAEHSDRNFRTLVLNDGAAAQRDLSFRSVGPTHQFLARAFDLYNALQASEYRNGWPGARMFVATGFRALGSRRSIDLGRTQLGSILERLAAGAISADQAVREAASIERYFDVIPQLQANFAFTKAYVADSIGSRGGFSGPQFFVDELFFDDGIPAWATGGAIISFRDDRLDLSGSFFPVTNILAPGKLDAASSGIRNATQIASVLSGSIK</sequence>
<organism evidence="1 2">
    <name type="scientific">Sphingorhabdus lacus</name>
    <dbReference type="NCBI Taxonomy" id="392610"/>
    <lineage>
        <taxon>Bacteria</taxon>
        <taxon>Pseudomonadati</taxon>
        <taxon>Pseudomonadota</taxon>
        <taxon>Alphaproteobacteria</taxon>
        <taxon>Sphingomonadales</taxon>
        <taxon>Sphingomonadaceae</taxon>
        <taxon>Sphingorhabdus</taxon>
    </lineage>
</organism>
<evidence type="ECO:0000313" key="2">
    <source>
        <dbReference type="Proteomes" id="UP000428803"/>
    </source>
</evidence>
<dbReference type="OrthoDB" id="8378090at2"/>
<dbReference type="KEGG" id="slaa:EUU25_00460"/>
<evidence type="ECO:0000313" key="1">
    <source>
        <dbReference type="EMBL" id="QGY79219.1"/>
    </source>
</evidence>
<dbReference type="EMBL" id="CP035733">
    <property type="protein sequence ID" value="QGY79219.1"/>
    <property type="molecule type" value="Genomic_DNA"/>
</dbReference>
<name>A0A6I6L216_9SPHN</name>